<keyword evidence="1" id="KW-0472">Membrane</keyword>
<dbReference type="Proteomes" id="UP001303473">
    <property type="component" value="Unassembled WGS sequence"/>
</dbReference>
<reference evidence="3" key="1">
    <citation type="journal article" date="2023" name="Mol. Phylogenet. Evol.">
        <title>Genome-scale phylogeny and comparative genomics of the fungal order Sordariales.</title>
        <authorList>
            <person name="Hensen N."/>
            <person name="Bonometti L."/>
            <person name="Westerberg I."/>
            <person name="Brannstrom I.O."/>
            <person name="Guillou S."/>
            <person name="Cros-Aarteil S."/>
            <person name="Calhoun S."/>
            <person name="Haridas S."/>
            <person name="Kuo A."/>
            <person name="Mondo S."/>
            <person name="Pangilinan J."/>
            <person name="Riley R."/>
            <person name="LaButti K."/>
            <person name="Andreopoulos B."/>
            <person name="Lipzen A."/>
            <person name="Chen C."/>
            <person name="Yan M."/>
            <person name="Daum C."/>
            <person name="Ng V."/>
            <person name="Clum A."/>
            <person name="Steindorff A."/>
            <person name="Ohm R.A."/>
            <person name="Martin F."/>
            <person name="Silar P."/>
            <person name="Natvig D.O."/>
            <person name="Lalanne C."/>
            <person name="Gautier V."/>
            <person name="Ament-Velasquez S.L."/>
            <person name="Kruys A."/>
            <person name="Hutchinson M.I."/>
            <person name="Powell A.J."/>
            <person name="Barry K."/>
            <person name="Miller A.N."/>
            <person name="Grigoriev I.V."/>
            <person name="Debuchy R."/>
            <person name="Gladieux P."/>
            <person name="Hiltunen Thoren M."/>
            <person name="Johannesson H."/>
        </authorList>
    </citation>
    <scope>NUCLEOTIDE SEQUENCE [LARGE SCALE GENOMIC DNA]</scope>
    <source>
        <strain evidence="3">CBS 340.73</strain>
    </source>
</reference>
<gene>
    <name evidence="2" type="ORF">QBC46DRAFT_274395</name>
</gene>
<feature type="transmembrane region" description="Helical" evidence="1">
    <location>
        <begin position="60"/>
        <end position="81"/>
    </location>
</feature>
<comment type="caution">
    <text evidence="2">The sequence shown here is derived from an EMBL/GenBank/DDBJ whole genome shotgun (WGS) entry which is preliminary data.</text>
</comment>
<organism evidence="2 3">
    <name type="scientific">Diplogelasinospora grovesii</name>
    <dbReference type="NCBI Taxonomy" id="303347"/>
    <lineage>
        <taxon>Eukaryota</taxon>
        <taxon>Fungi</taxon>
        <taxon>Dikarya</taxon>
        <taxon>Ascomycota</taxon>
        <taxon>Pezizomycotina</taxon>
        <taxon>Sordariomycetes</taxon>
        <taxon>Sordariomycetidae</taxon>
        <taxon>Sordariales</taxon>
        <taxon>Diplogelasinosporaceae</taxon>
        <taxon>Diplogelasinospora</taxon>
    </lineage>
</organism>
<protein>
    <submittedName>
        <fullName evidence="2">Uncharacterized protein</fullName>
    </submittedName>
</protein>
<evidence type="ECO:0000313" key="2">
    <source>
        <dbReference type="EMBL" id="KAK3934151.1"/>
    </source>
</evidence>
<feature type="transmembrane region" description="Helical" evidence="1">
    <location>
        <begin position="12"/>
        <end position="35"/>
    </location>
</feature>
<keyword evidence="3" id="KW-1185">Reference proteome</keyword>
<proteinExistence type="predicted"/>
<evidence type="ECO:0000256" key="1">
    <source>
        <dbReference type="SAM" id="Phobius"/>
    </source>
</evidence>
<name>A0AAN6MWH6_9PEZI</name>
<evidence type="ECO:0000313" key="3">
    <source>
        <dbReference type="Proteomes" id="UP001303473"/>
    </source>
</evidence>
<accession>A0AAN6MWH6</accession>
<dbReference type="AlphaFoldDB" id="A0AAN6MWH6"/>
<dbReference type="EMBL" id="MU854022">
    <property type="protein sequence ID" value="KAK3934151.1"/>
    <property type="molecule type" value="Genomic_DNA"/>
</dbReference>
<keyword evidence="1" id="KW-1133">Transmembrane helix</keyword>
<sequence>MPARPSSPFARALYHTWLWLFTVLVIMIFIMAWLVQANVIVMPRWAVDWSDASPDVRAEYAAALLTCVCVLFLLFSAAVVVQMRREGTRNG</sequence>
<keyword evidence="1" id="KW-0812">Transmembrane</keyword>